<keyword evidence="5" id="KW-1185">Reference proteome</keyword>
<proteinExistence type="predicted"/>
<dbReference type="Proteomes" id="UP001287286">
    <property type="component" value="Unassembled WGS sequence"/>
</dbReference>
<reference evidence="2 5" key="4">
    <citation type="journal article" date="2024" name="Microbiol. Resour. Announc.">
        <title>Genome annotations for the ascomycete fungi Trichoderma harzianum, Trichoderma aggressivum, and Purpureocillium lilacinum.</title>
        <authorList>
            <person name="Beijen E.P.W."/>
            <person name="Ohm R.A."/>
        </authorList>
    </citation>
    <scope>NUCLEOTIDE SEQUENCE [LARGE SCALE GENOMIC DNA]</scope>
    <source>
        <strain evidence="2 5">CBS 150709</strain>
    </source>
</reference>
<accession>A0A2U3DRQ7</accession>
<reference evidence="3 4" key="2">
    <citation type="journal article" date="2016" name="Front. Microbiol.">
        <title>Genome and transcriptome sequences reveal the specific parasitism of the nematophagous Purpureocillium lilacinum 36-1.</title>
        <authorList>
            <person name="Xie J."/>
            <person name="Li S."/>
            <person name="Mo C."/>
            <person name="Xiao X."/>
            <person name="Peng D."/>
            <person name="Wang G."/>
            <person name="Xiao Y."/>
        </authorList>
    </citation>
    <scope>NUCLEOTIDE SEQUENCE [LARGE SCALE GENOMIC DNA]</scope>
    <source>
        <strain evidence="3 4">36-1</strain>
    </source>
</reference>
<dbReference type="AlphaFoldDB" id="A0A2U3DRQ7"/>
<evidence type="ECO:0000256" key="1">
    <source>
        <dbReference type="SAM" id="Phobius"/>
    </source>
</evidence>
<gene>
    <name evidence="3" type="ORF">PCL_08462</name>
    <name evidence="2" type="ORF">Purlil1_5261</name>
</gene>
<feature type="transmembrane region" description="Helical" evidence="1">
    <location>
        <begin position="62"/>
        <end position="88"/>
    </location>
</feature>
<keyword evidence="1" id="KW-0812">Transmembrane</keyword>
<name>A0A2U3DRQ7_PURLI</name>
<protein>
    <submittedName>
        <fullName evidence="3">Uncharacterized protein</fullName>
    </submittedName>
</protein>
<dbReference type="EMBL" id="LCWV01000042">
    <property type="protein sequence ID" value="PWI64915.1"/>
    <property type="molecule type" value="Genomic_DNA"/>
</dbReference>
<evidence type="ECO:0000313" key="3">
    <source>
        <dbReference type="EMBL" id="PWI64915.1"/>
    </source>
</evidence>
<reference evidence="3" key="1">
    <citation type="submission" date="2015-05" db="EMBL/GenBank/DDBJ databases">
        <authorList>
            <person name="Wang D.B."/>
            <person name="Wang M."/>
        </authorList>
    </citation>
    <scope>NUCLEOTIDE SEQUENCE</scope>
    <source>
        <strain evidence="3">36-1</strain>
    </source>
</reference>
<dbReference type="EMBL" id="JAWRVI010000015">
    <property type="protein sequence ID" value="KAK4090589.1"/>
    <property type="molecule type" value="Genomic_DNA"/>
</dbReference>
<evidence type="ECO:0000313" key="5">
    <source>
        <dbReference type="Proteomes" id="UP001287286"/>
    </source>
</evidence>
<sequence>MAYETATPFLPHYPPPPRRVRMSRWWPVSFLILALVLLIIGGALIGASAYNAEYFDDNYGEFYGGVVLLVLGGICKLIGWVLLVIWCVQGRRLQQPPPTYVSQPWEYAAPQPGYANVPMYSSAPLPPYQNLQTATNGPATTKPY</sequence>
<evidence type="ECO:0000313" key="4">
    <source>
        <dbReference type="Proteomes" id="UP000245956"/>
    </source>
</evidence>
<comment type="caution">
    <text evidence="3">The sequence shown here is derived from an EMBL/GenBank/DDBJ whole genome shotgun (WGS) entry which is preliminary data.</text>
</comment>
<reference evidence="2" key="3">
    <citation type="submission" date="2023-11" db="EMBL/GenBank/DDBJ databases">
        <authorList>
            <person name="Beijen E."/>
            <person name="Ohm R.A."/>
        </authorList>
    </citation>
    <scope>NUCLEOTIDE SEQUENCE</scope>
    <source>
        <strain evidence="2">CBS 150709</strain>
    </source>
</reference>
<evidence type="ECO:0000313" key="2">
    <source>
        <dbReference type="EMBL" id="KAK4090589.1"/>
    </source>
</evidence>
<keyword evidence="1" id="KW-1133">Transmembrane helix</keyword>
<organism evidence="3 4">
    <name type="scientific">Purpureocillium lilacinum</name>
    <name type="common">Paecilomyces lilacinus</name>
    <dbReference type="NCBI Taxonomy" id="33203"/>
    <lineage>
        <taxon>Eukaryota</taxon>
        <taxon>Fungi</taxon>
        <taxon>Dikarya</taxon>
        <taxon>Ascomycota</taxon>
        <taxon>Pezizomycotina</taxon>
        <taxon>Sordariomycetes</taxon>
        <taxon>Hypocreomycetidae</taxon>
        <taxon>Hypocreales</taxon>
        <taxon>Ophiocordycipitaceae</taxon>
        <taxon>Purpureocillium</taxon>
    </lineage>
</organism>
<dbReference type="Proteomes" id="UP000245956">
    <property type="component" value="Unassembled WGS sequence"/>
</dbReference>
<feature type="transmembrane region" description="Helical" evidence="1">
    <location>
        <begin position="28"/>
        <end position="50"/>
    </location>
</feature>
<keyword evidence="1" id="KW-0472">Membrane</keyword>